<protein>
    <recommendedName>
        <fullName evidence="4">DUF4386 domain-containing protein</fullName>
    </recommendedName>
</protein>
<dbReference type="Proteomes" id="UP000829494">
    <property type="component" value="Chromosome"/>
</dbReference>
<feature type="transmembrane region" description="Helical" evidence="1">
    <location>
        <begin position="64"/>
        <end position="85"/>
    </location>
</feature>
<dbReference type="EMBL" id="CP094298">
    <property type="protein sequence ID" value="UNZ01079.1"/>
    <property type="molecule type" value="Genomic_DNA"/>
</dbReference>
<accession>A0ABY3YTK7</accession>
<keyword evidence="3" id="KW-1185">Reference proteome</keyword>
<feature type="transmembrane region" description="Helical" evidence="1">
    <location>
        <begin position="206"/>
        <end position="223"/>
    </location>
</feature>
<feature type="transmembrane region" description="Helical" evidence="1">
    <location>
        <begin position="97"/>
        <end position="117"/>
    </location>
</feature>
<name>A0ABY3YTK7_STRRM</name>
<keyword evidence="1" id="KW-1133">Transmembrane helix</keyword>
<feature type="transmembrane region" description="Helical" evidence="1">
    <location>
        <begin position="14"/>
        <end position="34"/>
    </location>
</feature>
<dbReference type="InterPro" id="IPR025495">
    <property type="entry name" value="DUF4386"/>
</dbReference>
<evidence type="ECO:0000313" key="3">
    <source>
        <dbReference type="Proteomes" id="UP000829494"/>
    </source>
</evidence>
<keyword evidence="1" id="KW-0812">Transmembrane</keyword>
<dbReference type="RefSeq" id="WP_003979369.1">
    <property type="nucleotide sequence ID" value="NZ_CP043497.1"/>
</dbReference>
<organism evidence="2 3">
    <name type="scientific">Streptomyces rimosus subsp. rimosus</name>
    <dbReference type="NCBI Taxonomy" id="132474"/>
    <lineage>
        <taxon>Bacteria</taxon>
        <taxon>Bacillati</taxon>
        <taxon>Actinomycetota</taxon>
        <taxon>Actinomycetes</taxon>
        <taxon>Kitasatosporales</taxon>
        <taxon>Streptomycetaceae</taxon>
        <taxon>Streptomyces</taxon>
    </lineage>
</organism>
<gene>
    <name evidence="2" type="ORF">SRIMR7_02900</name>
</gene>
<keyword evidence="1" id="KW-0472">Membrane</keyword>
<reference evidence="2 3" key="1">
    <citation type="submission" date="2022-03" db="EMBL/GenBank/DDBJ databases">
        <title>Complete genome of Streptomyces rimosus ssp. rimosus R7 (=ATCC 10970).</title>
        <authorList>
            <person name="Beganovic S."/>
            <person name="Ruckert C."/>
            <person name="Busche T."/>
            <person name="Kalinowski J."/>
            <person name="Wittmann C."/>
        </authorList>
    </citation>
    <scope>NUCLEOTIDE SEQUENCE [LARGE SCALE GENOMIC DNA]</scope>
    <source>
        <strain evidence="2 3">R7</strain>
    </source>
</reference>
<feature type="transmembrane region" description="Helical" evidence="1">
    <location>
        <begin position="149"/>
        <end position="169"/>
    </location>
</feature>
<evidence type="ECO:0008006" key="4">
    <source>
        <dbReference type="Google" id="ProtNLM"/>
    </source>
</evidence>
<proteinExistence type="predicted"/>
<sequence length="235" mass="25155">MEASEPTNRDLRRAALVAGIGILAMAALATFANFTVVENLVTEGDVERTARDIRASEVTFRYGVAAWALVAVLDVIVAWSLLAFFAPVHKGLSALAAWFRLAYAAVLMVAVSQLAGVPSLVRGSMRPGASSAGRSHEEALMKIDAFHDIWDAGLILFAFHLLTLGYLAYESGYVPKVLGPLLVIAGLGYLVDSFGPLLSAGYAAEVALFAFVGEFLLMVWLLVKGRNVTLKEPRA</sequence>
<evidence type="ECO:0000313" key="2">
    <source>
        <dbReference type="EMBL" id="UNZ01079.1"/>
    </source>
</evidence>
<dbReference type="GeneID" id="66859840"/>
<evidence type="ECO:0000256" key="1">
    <source>
        <dbReference type="SAM" id="Phobius"/>
    </source>
</evidence>
<dbReference type="Pfam" id="PF14329">
    <property type="entry name" value="DUF4386"/>
    <property type="match status" value="1"/>
</dbReference>